<dbReference type="CDD" id="cd04301">
    <property type="entry name" value="NAT_SF"/>
    <property type="match status" value="1"/>
</dbReference>
<dbReference type="InterPro" id="IPR050832">
    <property type="entry name" value="Bact_Acetyltransf"/>
</dbReference>
<organism evidence="4 5">
    <name type="scientific">Comamonas serinivorans</name>
    <dbReference type="NCBI Taxonomy" id="1082851"/>
    <lineage>
        <taxon>Bacteria</taxon>
        <taxon>Pseudomonadati</taxon>
        <taxon>Pseudomonadota</taxon>
        <taxon>Betaproteobacteria</taxon>
        <taxon>Burkholderiales</taxon>
        <taxon>Comamonadaceae</taxon>
        <taxon>Comamonas</taxon>
    </lineage>
</organism>
<dbReference type="GO" id="GO:0016747">
    <property type="term" value="F:acyltransferase activity, transferring groups other than amino-acyl groups"/>
    <property type="evidence" value="ECO:0007669"/>
    <property type="project" value="InterPro"/>
</dbReference>
<dbReference type="RefSeq" id="WP_087280990.1">
    <property type="nucleotide sequence ID" value="NZ_CP021455.1"/>
</dbReference>
<dbReference type="SUPFAM" id="SSF55729">
    <property type="entry name" value="Acyl-CoA N-acyltransferases (Nat)"/>
    <property type="match status" value="1"/>
</dbReference>
<evidence type="ECO:0000259" key="3">
    <source>
        <dbReference type="PROSITE" id="PS51186"/>
    </source>
</evidence>
<dbReference type="PANTHER" id="PTHR43877">
    <property type="entry name" value="AMINOALKYLPHOSPHONATE N-ACETYLTRANSFERASE-RELATED-RELATED"/>
    <property type="match status" value="1"/>
</dbReference>
<dbReference type="EMBL" id="CP021455">
    <property type="protein sequence ID" value="ARU05136.1"/>
    <property type="molecule type" value="Genomic_DNA"/>
</dbReference>
<dbReference type="Proteomes" id="UP000196138">
    <property type="component" value="Chromosome"/>
</dbReference>
<keyword evidence="1" id="KW-0808">Transferase</keyword>
<sequence length="170" mass="19156">MHHRSFTLECTPATFQPRAFQAAGLQVLPVKLRNAALCQRLWSEVGAGFWTERRRWSSARWQEHLRQPQVSFWVAQVSGDEAGCFELNGLTRGVKIEGFGLLPTYRGRGLGRDLLTAATEQAFATGARKVWLHTATDDHPNALPNYLSGGYRIVRERALRNPLQPQATRT</sequence>
<dbReference type="KEGG" id="cser:CCO03_10920"/>
<dbReference type="PROSITE" id="PS51186">
    <property type="entry name" value="GNAT"/>
    <property type="match status" value="1"/>
</dbReference>
<keyword evidence="5" id="KW-1185">Reference proteome</keyword>
<feature type="domain" description="N-acetyltransferase" evidence="3">
    <location>
        <begin position="25"/>
        <end position="170"/>
    </location>
</feature>
<evidence type="ECO:0000313" key="4">
    <source>
        <dbReference type="EMBL" id="ARU05136.1"/>
    </source>
</evidence>
<name>A0A1Y0ENG8_9BURK</name>
<protein>
    <recommendedName>
        <fullName evidence="3">N-acetyltransferase domain-containing protein</fullName>
    </recommendedName>
</protein>
<keyword evidence="2" id="KW-0012">Acyltransferase</keyword>
<proteinExistence type="predicted"/>
<gene>
    <name evidence="4" type="ORF">CCO03_10920</name>
</gene>
<dbReference type="InterPro" id="IPR016181">
    <property type="entry name" value="Acyl_CoA_acyltransferase"/>
</dbReference>
<dbReference type="AlphaFoldDB" id="A0A1Y0ENG8"/>
<accession>A0A1Y0ENG8</accession>
<reference evidence="4 5" key="1">
    <citation type="submission" date="2017-05" db="EMBL/GenBank/DDBJ databases">
        <authorList>
            <person name="Song R."/>
            <person name="Chenine A.L."/>
            <person name="Ruprecht R.M."/>
        </authorList>
    </citation>
    <scope>NUCLEOTIDE SEQUENCE [LARGE SCALE GENOMIC DNA]</scope>
    <source>
        <strain evidence="4 5">DSM 26136</strain>
    </source>
</reference>
<evidence type="ECO:0000313" key="5">
    <source>
        <dbReference type="Proteomes" id="UP000196138"/>
    </source>
</evidence>
<evidence type="ECO:0000256" key="1">
    <source>
        <dbReference type="ARBA" id="ARBA00022679"/>
    </source>
</evidence>
<dbReference type="Pfam" id="PF00583">
    <property type="entry name" value="Acetyltransf_1"/>
    <property type="match status" value="1"/>
</dbReference>
<dbReference type="Gene3D" id="3.40.630.30">
    <property type="match status" value="1"/>
</dbReference>
<dbReference type="InterPro" id="IPR000182">
    <property type="entry name" value="GNAT_dom"/>
</dbReference>
<dbReference type="OrthoDB" id="9803233at2"/>
<evidence type="ECO:0000256" key="2">
    <source>
        <dbReference type="ARBA" id="ARBA00023315"/>
    </source>
</evidence>